<name>A0A6J7K0H7_9ZZZZ</name>
<proteinExistence type="predicted"/>
<organism evidence="2">
    <name type="scientific">freshwater metagenome</name>
    <dbReference type="NCBI Taxonomy" id="449393"/>
    <lineage>
        <taxon>unclassified sequences</taxon>
        <taxon>metagenomes</taxon>
        <taxon>ecological metagenomes</taxon>
    </lineage>
</organism>
<dbReference type="EMBL" id="CAFBNE010000038">
    <property type="protein sequence ID" value="CAB4948667.1"/>
    <property type="molecule type" value="Genomic_DNA"/>
</dbReference>
<evidence type="ECO:0000313" key="2">
    <source>
        <dbReference type="EMBL" id="CAB4948667.1"/>
    </source>
</evidence>
<evidence type="ECO:0000259" key="1">
    <source>
        <dbReference type="Pfam" id="PF14230"/>
    </source>
</evidence>
<dbReference type="PROSITE" id="PS51257">
    <property type="entry name" value="PROKAR_LIPOPROTEIN"/>
    <property type="match status" value="1"/>
</dbReference>
<dbReference type="AlphaFoldDB" id="A0A6J7K0H7"/>
<sequence length="124" mass="12678">MSTNQVKEIRMHQISTSARLTVALGMAVAAMAGCSVSGSVGGGSVDKGELAVRTVAALEAQTGVTMDPSESLTCIEDLKTDAGSIAMCEYRVASESVFDVTVTSKGVGSDDNVAFSVVVSDTPR</sequence>
<feature type="domain" description="DUF4333" evidence="1">
    <location>
        <begin position="30"/>
        <end position="107"/>
    </location>
</feature>
<dbReference type="InterPro" id="IPR025637">
    <property type="entry name" value="DUF4333"/>
</dbReference>
<dbReference type="Pfam" id="PF14230">
    <property type="entry name" value="DUF4333"/>
    <property type="match status" value="1"/>
</dbReference>
<gene>
    <name evidence="2" type="ORF">UFOPK3772_01395</name>
</gene>
<protein>
    <submittedName>
        <fullName evidence="2">Unannotated protein</fullName>
    </submittedName>
</protein>
<reference evidence="2" key="1">
    <citation type="submission" date="2020-05" db="EMBL/GenBank/DDBJ databases">
        <authorList>
            <person name="Chiriac C."/>
            <person name="Salcher M."/>
            <person name="Ghai R."/>
            <person name="Kavagutti S V."/>
        </authorList>
    </citation>
    <scope>NUCLEOTIDE SEQUENCE</scope>
</reference>
<accession>A0A6J7K0H7</accession>